<protein>
    <submittedName>
        <fullName evidence="2">Uncharacterized protein</fullName>
    </submittedName>
</protein>
<keyword evidence="1" id="KW-0472">Membrane</keyword>
<organism evidence="2 3">
    <name type="scientific">Amylocarpus encephaloides</name>
    <dbReference type="NCBI Taxonomy" id="45428"/>
    <lineage>
        <taxon>Eukaryota</taxon>
        <taxon>Fungi</taxon>
        <taxon>Dikarya</taxon>
        <taxon>Ascomycota</taxon>
        <taxon>Pezizomycotina</taxon>
        <taxon>Leotiomycetes</taxon>
        <taxon>Helotiales</taxon>
        <taxon>Helotiales incertae sedis</taxon>
        <taxon>Amylocarpus</taxon>
    </lineage>
</organism>
<sequence>MAESYIYTGTWINHSESVLRGGTLTLKSQHGAILVAFLATLVTSAGVSTWAVFRFALHQARSGDRPHDALSYQQQVILRNSASAPGSVFKLLQVSWAWRKHERRRIWNSWTLCLVLLAIVVWASFTVAALFSSKVTQAAGTAFLIRSPNCGLWDIDGSVENNANAWAMRELNGSRSILNYADSCYNGGNGNHAQCDTFILPSIPWATEDAPCPFDQSVCNTTINKPVRLDTGYIDSHGSLGLNAEISDRVFMRQLATCAPIGLIDYTSIVEDTLGFENVPYLRISIGSMVYNSSSYDSSWNTNYTFDWNTQTVYTRRGYDLQYATIPFPTVWALAAFDENTWQPIPEFMRTDADVTIFFLAQNTIKYTHPNSDPMFSASSRYDDGTEHSSTYQAPFDSDRYLTAVGCIDQYQFCNPAQANSNGARCGPIEPYLRLNETVKSLGFNDNQLATAEILLQSTLGMSRVATTGTVLKAENTVYQLRQEARLPANQWQIEVAGWFAYVLAALQQNVVDYSSGPKNITEQGGILRTPTSLAEKAACRRQMVRNAHGYQNFSMVGVVVIVILSSVLIFLGWTVDTLFGVMQSILQHHHARLTWIEDGYLQLQRMAYEGAGYNNVGGSAVFPPPHPPSI</sequence>
<keyword evidence="1" id="KW-0812">Transmembrane</keyword>
<name>A0A9P8C9F2_9HELO</name>
<evidence type="ECO:0000256" key="1">
    <source>
        <dbReference type="SAM" id="Phobius"/>
    </source>
</evidence>
<proteinExistence type="predicted"/>
<evidence type="ECO:0000313" key="2">
    <source>
        <dbReference type="EMBL" id="KAG9238377.1"/>
    </source>
</evidence>
<feature type="transmembrane region" description="Helical" evidence="1">
    <location>
        <begin position="32"/>
        <end position="57"/>
    </location>
</feature>
<feature type="transmembrane region" description="Helical" evidence="1">
    <location>
        <begin position="109"/>
        <end position="131"/>
    </location>
</feature>
<evidence type="ECO:0000313" key="3">
    <source>
        <dbReference type="Proteomes" id="UP000824998"/>
    </source>
</evidence>
<reference evidence="2" key="1">
    <citation type="journal article" date="2021" name="IMA Fungus">
        <title>Genomic characterization of three marine fungi, including Emericellopsis atlantica sp. nov. with signatures of a generalist lifestyle and marine biomass degradation.</title>
        <authorList>
            <person name="Hagestad O.C."/>
            <person name="Hou L."/>
            <person name="Andersen J.H."/>
            <person name="Hansen E.H."/>
            <person name="Altermark B."/>
            <person name="Li C."/>
            <person name="Kuhnert E."/>
            <person name="Cox R.J."/>
            <person name="Crous P.W."/>
            <person name="Spatafora J.W."/>
            <person name="Lail K."/>
            <person name="Amirebrahimi M."/>
            <person name="Lipzen A."/>
            <person name="Pangilinan J."/>
            <person name="Andreopoulos W."/>
            <person name="Hayes R.D."/>
            <person name="Ng V."/>
            <person name="Grigoriev I.V."/>
            <person name="Jackson S.A."/>
            <person name="Sutton T.D.S."/>
            <person name="Dobson A.D.W."/>
            <person name="Rama T."/>
        </authorList>
    </citation>
    <scope>NUCLEOTIDE SEQUENCE</scope>
    <source>
        <strain evidence="2">TRa018bII</strain>
    </source>
</reference>
<keyword evidence="3" id="KW-1185">Reference proteome</keyword>
<accession>A0A9P8C9F2</accession>
<dbReference type="Proteomes" id="UP000824998">
    <property type="component" value="Unassembled WGS sequence"/>
</dbReference>
<keyword evidence="1" id="KW-1133">Transmembrane helix</keyword>
<gene>
    <name evidence="2" type="ORF">BJ875DRAFT_513005</name>
</gene>
<comment type="caution">
    <text evidence="2">The sequence shown here is derived from an EMBL/GenBank/DDBJ whole genome shotgun (WGS) entry which is preliminary data.</text>
</comment>
<dbReference type="AlphaFoldDB" id="A0A9P8C9F2"/>
<dbReference type="OrthoDB" id="3540210at2759"/>
<feature type="transmembrane region" description="Helical" evidence="1">
    <location>
        <begin position="554"/>
        <end position="576"/>
    </location>
</feature>
<dbReference type="EMBL" id="MU251371">
    <property type="protein sequence ID" value="KAG9238377.1"/>
    <property type="molecule type" value="Genomic_DNA"/>
</dbReference>